<evidence type="ECO:0000313" key="1">
    <source>
        <dbReference type="EMBL" id="CUU56571.1"/>
    </source>
</evidence>
<accession>A0A0S4QLM9</accession>
<gene>
    <name evidence="1" type="ORF">Ga0074812_10899</name>
</gene>
<dbReference type="AlphaFoldDB" id="A0A0S4QLM9"/>
<sequence>MISPAPFSYTSVRLTLRPSRVIIVIDGGEHWGYWARRALYRASRIWGGGGFVVVPHRDGKVSPILLAACQAYDPDFVVTYSPTVEDCEHFTPGWFQVAAEGGALLKAEERDRAFEAARTTEIDSVSDEAARDEIAKVCSVYRIGGDDVTSVGEEVMSIGDGAAGHFVDIGDVPGTWSGAVLGCPSGWGGMVGAAVALHAGVAEPPSRDAVEPDLTDETLDRLIDRLLGSGLAAAGAPDELVWYPGAAGGIDTRTATSARERTMSHIEPILTGTGYGRSGLLVLGNTAEDFALAGLWQQTFGVACWLPSALGVDRAELPWTLGYGVAHLARSLRRSPAGLTITSISQSSDNLAVIRERLMAANPVVSVSWAGEEIAGDDDRKARPRRAPLRADPLKIVPASELCWQQPTSVALAIRDQWDSAVTVPVTVDRTGTTVMAAPLPAPVLTGAELSTVPDLNWHVDVRWSAGRAVRRRGVAGHELLAEPTPFPSVSVRSSRDGVSYQAERVDLVVAGIRPENRLARPALRDLSLESWIAAKCRQQGIVAQPSGAGRRTALLASMLGGRKEYVELFGGALLPALREMSPKSARSDEAYPDQEGVALSRAEGVLTFTGICSRVPAVPAEGVRERLDAALRSGVLRRGLVLDCISCGRKQFQTVDRIGQRWTCLRCDAGNDLDAPAWRAPLAEPKWFYDLHPAGREVLRENGDTVALLSAYLRHQVETGARFFDDVEEVELKSTDGPEVELDLVAYSNDVLTIAECKSSADKMVGKVGRREVAKKCHAAARLRADRLVFATEKPAWGEETGRLVVNVVTGFPGWAPLRRPRLAMVSGLGTDAVQELEL</sequence>
<dbReference type="Proteomes" id="UP000198802">
    <property type="component" value="Unassembled WGS sequence"/>
</dbReference>
<dbReference type="EMBL" id="FAOZ01000008">
    <property type="protein sequence ID" value="CUU56571.1"/>
    <property type="molecule type" value="Genomic_DNA"/>
</dbReference>
<dbReference type="RefSeq" id="WP_131799467.1">
    <property type="nucleotide sequence ID" value="NZ_FAOZ01000008.1"/>
</dbReference>
<evidence type="ECO:0000313" key="2">
    <source>
        <dbReference type="Proteomes" id="UP000198802"/>
    </source>
</evidence>
<protein>
    <submittedName>
        <fullName evidence="1">Uncharacterized protein</fullName>
    </submittedName>
</protein>
<name>A0A0S4QLM9_9ACTN</name>
<reference evidence="2" key="1">
    <citation type="submission" date="2015-11" db="EMBL/GenBank/DDBJ databases">
        <authorList>
            <person name="Varghese N."/>
        </authorList>
    </citation>
    <scope>NUCLEOTIDE SEQUENCE [LARGE SCALE GENOMIC DNA]</scope>
    <source>
        <strain evidence="2">DSM 45899</strain>
    </source>
</reference>
<organism evidence="1 2">
    <name type="scientific">Parafrankia irregularis</name>
    <dbReference type="NCBI Taxonomy" id="795642"/>
    <lineage>
        <taxon>Bacteria</taxon>
        <taxon>Bacillati</taxon>
        <taxon>Actinomycetota</taxon>
        <taxon>Actinomycetes</taxon>
        <taxon>Frankiales</taxon>
        <taxon>Frankiaceae</taxon>
        <taxon>Parafrankia</taxon>
    </lineage>
</organism>
<keyword evidence="2" id="KW-1185">Reference proteome</keyword>
<proteinExistence type="predicted"/>